<comment type="caution">
    <text evidence="2">The sequence shown here is derived from an EMBL/GenBank/DDBJ whole genome shotgun (WGS) entry which is preliminary data.</text>
</comment>
<dbReference type="RefSeq" id="WP_345005343.1">
    <property type="nucleotide sequence ID" value="NZ_BAABCY010000036.1"/>
</dbReference>
<evidence type="ECO:0000259" key="1">
    <source>
        <dbReference type="PROSITE" id="PS50844"/>
    </source>
</evidence>
<keyword evidence="3" id="KW-1185">Reference proteome</keyword>
<evidence type="ECO:0000313" key="2">
    <source>
        <dbReference type="EMBL" id="GAA3566024.1"/>
    </source>
</evidence>
<dbReference type="EMBL" id="BAABCY010000036">
    <property type="protein sequence ID" value="GAA3566024.1"/>
    <property type="molecule type" value="Genomic_DNA"/>
</dbReference>
<dbReference type="InterPro" id="IPR020030">
    <property type="entry name" value="Pseudaminic_synth_PseI"/>
</dbReference>
<protein>
    <submittedName>
        <fullName evidence="2">Pseudaminic acid synthase</fullName>
    </submittedName>
</protein>
<reference evidence="3" key="1">
    <citation type="journal article" date="2019" name="Int. J. Syst. Evol. Microbiol.">
        <title>The Global Catalogue of Microorganisms (GCM) 10K type strain sequencing project: providing services to taxonomists for standard genome sequencing and annotation.</title>
        <authorList>
            <consortium name="The Broad Institute Genomics Platform"/>
            <consortium name="The Broad Institute Genome Sequencing Center for Infectious Disease"/>
            <person name="Wu L."/>
            <person name="Ma J."/>
        </authorList>
    </citation>
    <scope>NUCLEOTIDE SEQUENCE [LARGE SCALE GENOMIC DNA]</scope>
    <source>
        <strain evidence="3">JCM 17111</strain>
    </source>
</reference>
<dbReference type="SMART" id="SM00858">
    <property type="entry name" value="SAF"/>
    <property type="match status" value="1"/>
</dbReference>
<dbReference type="Proteomes" id="UP001500954">
    <property type="component" value="Unassembled WGS sequence"/>
</dbReference>
<dbReference type="SUPFAM" id="SSF51569">
    <property type="entry name" value="Aldolase"/>
    <property type="match status" value="1"/>
</dbReference>
<organism evidence="2 3">
    <name type="scientific">Snuella lapsa</name>
    <dbReference type="NCBI Taxonomy" id="870481"/>
    <lineage>
        <taxon>Bacteria</taxon>
        <taxon>Pseudomonadati</taxon>
        <taxon>Bacteroidota</taxon>
        <taxon>Flavobacteriia</taxon>
        <taxon>Flavobacteriales</taxon>
        <taxon>Flavobacteriaceae</taxon>
        <taxon>Snuella</taxon>
    </lineage>
</organism>
<evidence type="ECO:0000313" key="3">
    <source>
        <dbReference type="Proteomes" id="UP001500954"/>
    </source>
</evidence>
<dbReference type="PROSITE" id="PS50844">
    <property type="entry name" value="AFP_LIKE"/>
    <property type="match status" value="1"/>
</dbReference>
<accession>A0ABP6XEJ6</accession>
<dbReference type="InterPro" id="IPR013785">
    <property type="entry name" value="Aldolase_TIM"/>
</dbReference>
<dbReference type="PANTHER" id="PTHR42966">
    <property type="entry name" value="N-ACETYLNEURAMINATE SYNTHASE"/>
    <property type="match status" value="1"/>
</dbReference>
<feature type="domain" description="AFP-like" evidence="1">
    <location>
        <begin position="290"/>
        <end position="348"/>
    </location>
</feature>
<dbReference type="InterPro" id="IPR051690">
    <property type="entry name" value="PseI-like"/>
</dbReference>
<dbReference type="Pfam" id="PF08666">
    <property type="entry name" value="SAF"/>
    <property type="match status" value="1"/>
</dbReference>
<dbReference type="Gene3D" id="3.90.1210.10">
    <property type="entry name" value="Antifreeze-like/N-acetylneuraminic acid synthase C-terminal domain"/>
    <property type="match status" value="1"/>
</dbReference>
<proteinExistence type="predicted"/>
<sequence>MKIGNKNIGGNNPCFIIAELSANHNGSLEVAIETIRAAKRTGADAIKLQTYTPDTLTINCDNEHFKIEGGTLWDGKTLYQLYGEAYTPWEWHKELFKVAEEEGLICFSSPFDNTAVDYLEALNVPAYKIASFEIQDIPLIEYTASKGKPIIISTGIATEEDIQLAVDTCRDVGNNEIMLLKCTSSYPAPLELANLNTIPDIKKRFNVEVGFSDHTYGSLAPAVAITLGAKVIEKHFILDKSIGGPDADFSLDEKEFTEMVMAVRNTEKMLGEVSYELSEKVKKNKKFARSLFVIKDVKKGDVVSSENVRSIRPGYGMHPKYFKDILGNTFSQNIEKGTPLNPNHYSIVHE</sequence>
<dbReference type="InterPro" id="IPR013132">
    <property type="entry name" value="PseI/NeuA/B-like_N"/>
</dbReference>
<dbReference type="NCBIfam" id="TIGR03586">
    <property type="entry name" value="PseI"/>
    <property type="match status" value="1"/>
</dbReference>
<dbReference type="CDD" id="cd11615">
    <property type="entry name" value="SAF_NeuB_like"/>
    <property type="match status" value="1"/>
</dbReference>
<dbReference type="SUPFAM" id="SSF51269">
    <property type="entry name" value="AFP III-like domain"/>
    <property type="match status" value="1"/>
</dbReference>
<dbReference type="PANTHER" id="PTHR42966:SF2">
    <property type="entry name" value="PSEUDAMINIC ACID SYNTHASE"/>
    <property type="match status" value="1"/>
</dbReference>
<dbReference type="InterPro" id="IPR006190">
    <property type="entry name" value="SAF_AFP_Neu5Ac"/>
</dbReference>
<dbReference type="InterPro" id="IPR036732">
    <property type="entry name" value="AFP_Neu5c_C_sf"/>
</dbReference>
<dbReference type="InterPro" id="IPR057736">
    <property type="entry name" value="SAF_PseI/NeuA/NeuB"/>
</dbReference>
<gene>
    <name evidence="2" type="primary">pseI</name>
    <name evidence="2" type="ORF">GCM10022395_15500</name>
</gene>
<dbReference type="Pfam" id="PF03102">
    <property type="entry name" value="NeuB"/>
    <property type="match status" value="1"/>
</dbReference>
<name>A0ABP6XEJ6_9FLAO</name>
<dbReference type="InterPro" id="IPR013974">
    <property type="entry name" value="SAF"/>
</dbReference>
<dbReference type="Gene3D" id="3.20.20.70">
    <property type="entry name" value="Aldolase class I"/>
    <property type="match status" value="1"/>
</dbReference>